<protein>
    <submittedName>
        <fullName evidence="3">Uncharacterized protein</fullName>
    </submittedName>
</protein>
<feature type="region of interest" description="Disordered" evidence="2">
    <location>
        <begin position="159"/>
        <end position="210"/>
    </location>
</feature>
<feature type="region of interest" description="Disordered" evidence="2">
    <location>
        <begin position="345"/>
        <end position="370"/>
    </location>
</feature>
<keyword evidence="1" id="KW-0175">Coiled coil</keyword>
<proteinExistence type="predicted"/>
<accession>A0A5N5JCI2</accession>
<dbReference type="EMBL" id="VFJC01000038">
    <property type="protein sequence ID" value="KAB5515155.1"/>
    <property type="molecule type" value="Genomic_DNA"/>
</dbReference>
<keyword evidence="4" id="KW-1185">Reference proteome</keyword>
<evidence type="ECO:0000313" key="3">
    <source>
        <dbReference type="EMBL" id="KAB5515155.1"/>
    </source>
</evidence>
<dbReference type="Proteomes" id="UP000327468">
    <property type="component" value="Unassembled WGS sequence"/>
</dbReference>
<reference evidence="3 4" key="1">
    <citation type="submission" date="2019-06" db="EMBL/GenBank/DDBJ databases">
        <title>A chromosome-scale genome assembly of the striped catfish, Pangasianodon hypophthalmus.</title>
        <authorList>
            <person name="Wen M."/>
            <person name="Zahm M."/>
            <person name="Roques C."/>
            <person name="Cabau C."/>
            <person name="Klopp C."/>
            <person name="Donnadieu C."/>
            <person name="Jouanno E."/>
            <person name="Avarre J.-C."/>
            <person name="Campet M."/>
            <person name="Ha T.T.T."/>
            <person name="Dugue R."/>
            <person name="Lampietro C."/>
            <person name="Louis A."/>
            <person name="Herpin A."/>
            <person name="Echchiki A."/>
            <person name="Berthelot C."/>
            <person name="Parey E."/>
            <person name="Roest-Crollius H."/>
            <person name="Braasch I."/>
            <person name="Postlethwait J."/>
            <person name="Bobe J."/>
            <person name="Montfort J."/>
            <person name="Bouchez O."/>
            <person name="Begum T."/>
            <person name="Schartl M."/>
            <person name="Guiguen Y."/>
        </authorList>
    </citation>
    <scope>NUCLEOTIDE SEQUENCE [LARGE SCALE GENOMIC DNA]</scope>
    <source>
        <strain evidence="3 4">Indonesia</strain>
        <tissue evidence="3">Blood</tissue>
    </source>
</reference>
<gene>
    <name evidence="3" type="ORF">PHYPO_G00250520</name>
</gene>
<organism evidence="3 4">
    <name type="scientific">Pangasianodon hypophthalmus</name>
    <name type="common">Striped catfish</name>
    <name type="synonym">Helicophagus hypophthalmus</name>
    <dbReference type="NCBI Taxonomy" id="310915"/>
    <lineage>
        <taxon>Eukaryota</taxon>
        <taxon>Metazoa</taxon>
        <taxon>Chordata</taxon>
        <taxon>Craniata</taxon>
        <taxon>Vertebrata</taxon>
        <taxon>Euteleostomi</taxon>
        <taxon>Actinopterygii</taxon>
        <taxon>Neopterygii</taxon>
        <taxon>Teleostei</taxon>
        <taxon>Ostariophysi</taxon>
        <taxon>Siluriformes</taxon>
        <taxon>Pangasiidae</taxon>
        <taxon>Pangasianodon</taxon>
    </lineage>
</organism>
<feature type="region of interest" description="Disordered" evidence="2">
    <location>
        <begin position="238"/>
        <end position="310"/>
    </location>
</feature>
<evidence type="ECO:0000256" key="1">
    <source>
        <dbReference type="SAM" id="Coils"/>
    </source>
</evidence>
<sequence length="370" mass="42439">MSEMKTHLEKLTDILQEVKQQNNMKDEEIRALRDRMMKMERVLPLRQDHEVLENQGIGKIKDKEANEGCGHDNEGCVSPDLLSNEDRVMRLMEEDPAFRRGRLRWLKQEQTRLQNLQQQQITKRLRQTGGGTGGRAGDGGVVHLPGTGRFIPPHECKLKFPFKSNPQHRHSWSPAHPVTPPTEEERREGPKRPSTPNHITPPLNHVVPSANPSPAHEVPFFILPSMFQLPVAMGTQGMRTPFSNSDGHFPQQQRHYRRNSVDSSASHHGHSYHGDSNNQHSRCRRRSPSPVARGDPRDYYGNHQHQHNRPQQCVPPFLMYQAPPTAHTLPSNTHIELAQWGWGRSQRYNTPPRLRRRLSAPDLESKQTPV</sequence>
<feature type="coiled-coil region" evidence="1">
    <location>
        <begin position="1"/>
        <end position="42"/>
    </location>
</feature>
<comment type="caution">
    <text evidence="3">The sequence shown here is derived from an EMBL/GenBank/DDBJ whole genome shotgun (WGS) entry which is preliminary data.</text>
</comment>
<feature type="compositionally biased region" description="Polar residues" evidence="2">
    <location>
        <begin position="238"/>
        <end position="253"/>
    </location>
</feature>
<name>A0A5N5JCI2_PANHP</name>
<dbReference type="AlphaFoldDB" id="A0A5N5JCI2"/>
<evidence type="ECO:0000256" key="2">
    <source>
        <dbReference type="SAM" id="MobiDB-lite"/>
    </source>
</evidence>
<evidence type="ECO:0000313" key="4">
    <source>
        <dbReference type="Proteomes" id="UP000327468"/>
    </source>
</evidence>